<feature type="region of interest" description="Disordered" evidence="1">
    <location>
        <begin position="286"/>
        <end position="337"/>
    </location>
</feature>
<feature type="compositionally biased region" description="Polar residues" evidence="1">
    <location>
        <begin position="434"/>
        <end position="452"/>
    </location>
</feature>
<feature type="compositionally biased region" description="Polar residues" evidence="1">
    <location>
        <begin position="459"/>
        <end position="469"/>
    </location>
</feature>
<feature type="compositionally biased region" description="Low complexity" evidence="1">
    <location>
        <begin position="386"/>
        <end position="433"/>
    </location>
</feature>
<proteinExistence type="predicted"/>
<name>A0A9W7E261_9STRA</name>
<feature type="compositionally biased region" description="Polar residues" evidence="1">
    <location>
        <begin position="319"/>
        <end position="337"/>
    </location>
</feature>
<protein>
    <submittedName>
        <fullName evidence="2">Uncharacterized protein</fullName>
    </submittedName>
</protein>
<dbReference type="AlphaFoldDB" id="A0A9W7E261"/>
<feature type="compositionally biased region" description="Low complexity" evidence="1">
    <location>
        <begin position="495"/>
        <end position="516"/>
    </location>
</feature>
<dbReference type="PANTHER" id="PTHR35213:SF3">
    <property type="entry name" value="MYB-LIKE DOMAIN-CONTAINING PROTEIN"/>
    <property type="match status" value="1"/>
</dbReference>
<dbReference type="PANTHER" id="PTHR35213">
    <property type="entry name" value="RING-TYPE DOMAIN-CONTAINING PROTEIN-RELATED"/>
    <property type="match status" value="1"/>
</dbReference>
<feature type="compositionally biased region" description="Low complexity" evidence="1">
    <location>
        <begin position="597"/>
        <end position="618"/>
    </location>
</feature>
<sequence>MASRRTGKWSREEEEYSSRLIHLFELGAIDGVEGGTTLRAFLSARLNCAPMRISKKYAGKAIGKHVFQKNEENRVVSMGMMPPTRDLEAAFLRVCLKKQGFAFTATGTKIETTKNLDEYQNQGRYCFDPAALAMAARLHYQPDIMHKDPPAGPLYPMVDASQTNVQHLAAVKGPSPSQPFPANNAGPLLPPPHSLPVADNRVATHPVDSSKGKKVNSDKALEALFANFQAAQQGNLGAPVPQTDHIEPQEKFHWASSSISPMSLLPMQMQRQEREAAAHDELQKMQGNNTKGKPNAQPNANANPSPTNYPWPDFYDLFSSEQNPANSPSMYLQGNPVRPTQLTNQSFIAVPTRQDHNMTTYGAIADTIGSHATDFGYVTAPTNDYSNGNGKSNGKSNGNSNVTSTGTAAAGAPHPTPSSTSSAPVSAPAPKSTQISNPLMTFSSLKQHQSQSDLDKHNPNSTLAQSSYSHPALRPIGSTFKSSPSNGSGDGGTGSDPLPGNTAITSSDDTGSGNSTPPNSDRPVSTSSASSTENKTEPGTKRSSSGGEVSSKKKKKASSSTTSLPMPISTSPVATKDKPGISSAAVKPDSSKTGVVSDSSEQSNSTTGSSRSSGSNSDPGEEVNSEDTNSSSDDVRSENSEENSTEGNAVDAAAASQNSQKESKLNAIATTSRQIISPKSKGRPSN</sequence>
<dbReference type="EMBL" id="BRXY01000100">
    <property type="protein sequence ID" value="GMH65284.1"/>
    <property type="molecule type" value="Genomic_DNA"/>
</dbReference>
<feature type="compositionally biased region" description="Polar residues" evidence="1">
    <location>
        <begin position="668"/>
        <end position="686"/>
    </location>
</feature>
<gene>
    <name evidence="2" type="ORF">TrST_g9545</name>
</gene>
<evidence type="ECO:0000313" key="2">
    <source>
        <dbReference type="EMBL" id="GMH65284.1"/>
    </source>
</evidence>
<reference evidence="3" key="1">
    <citation type="journal article" date="2023" name="Commun. Biol.">
        <title>Genome analysis of Parmales, the sister group of diatoms, reveals the evolutionary specialization of diatoms from phago-mixotrophs to photoautotrophs.</title>
        <authorList>
            <person name="Ban H."/>
            <person name="Sato S."/>
            <person name="Yoshikawa S."/>
            <person name="Yamada K."/>
            <person name="Nakamura Y."/>
            <person name="Ichinomiya M."/>
            <person name="Sato N."/>
            <person name="Blanc-Mathieu R."/>
            <person name="Endo H."/>
            <person name="Kuwata A."/>
            <person name="Ogata H."/>
        </authorList>
    </citation>
    <scope>NUCLEOTIDE SEQUENCE [LARGE SCALE GENOMIC DNA]</scope>
    <source>
        <strain evidence="3">NIES 3701</strain>
    </source>
</reference>
<feature type="region of interest" description="Disordered" evidence="1">
    <location>
        <begin position="386"/>
        <end position="686"/>
    </location>
</feature>
<organism evidence="2 3">
    <name type="scientific">Triparma strigata</name>
    <dbReference type="NCBI Taxonomy" id="1606541"/>
    <lineage>
        <taxon>Eukaryota</taxon>
        <taxon>Sar</taxon>
        <taxon>Stramenopiles</taxon>
        <taxon>Ochrophyta</taxon>
        <taxon>Bolidophyceae</taxon>
        <taxon>Parmales</taxon>
        <taxon>Triparmaceae</taxon>
        <taxon>Triparma</taxon>
    </lineage>
</organism>
<evidence type="ECO:0000313" key="3">
    <source>
        <dbReference type="Proteomes" id="UP001165085"/>
    </source>
</evidence>
<dbReference type="OrthoDB" id="205628at2759"/>
<keyword evidence="3" id="KW-1185">Reference proteome</keyword>
<dbReference type="Proteomes" id="UP001165085">
    <property type="component" value="Unassembled WGS sequence"/>
</dbReference>
<accession>A0A9W7E261</accession>
<evidence type="ECO:0000256" key="1">
    <source>
        <dbReference type="SAM" id="MobiDB-lite"/>
    </source>
</evidence>
<feature type="compositionally biased region" description="Polar residues" evidence="1">
    <location>
        <begin position="517"/>
        <end position="533"/>
    </location>
</feature>
<feature type="compositionally biased region" description="Low complexity" evidence="1">
    <location>
        <begin position="294"/>
        <end position="310"/>
    </location>
</feature>
<comment type="caution">
    <text evidence="2">The sequence shown here is derived from an EMBL/GenBank/DDBJ whole genome shotgun (WGS) entry which is preliminary data.</text>
</comment>